<dbReference type="AlphaFoldDB" id="A0A1I0Q7Q0"/>
<dbReference type="PROSITE" id="PS50949">
    <property type="entry name" value="HTH_GNTR"/>
    <property type="match status" value="1"/>
</dbReference>
<dbReference type="RefSeq" id="WP_091430727.1">
    <property type="nucleotide sequence ID" value="NZ_FOJB01000001.1"/>
</dbReference>
<feature type="domain" description="HTH gntR-type" evidence="4">
    <location>
        <begin position="2"/>
        <end position="69"/>
    </location>
</feature>
<name>A0A1I0Q7Q0_9RHOB</name>
<dbReference type="InterPro" id="IPR011711">
    <property type="entry name" value="GntR_C"/>
</dbReference>
<gene>
    <name evidence="5" type="ORF">SAMN05444851_2313</name>
</gene>
<evidence type="ECO:0000313" key="6">
    <source>
        <dbReference type="Proteomes" id="UP000199650"/>
    </source>
</evidence>
<keyword evidence="3" id="KW-0804">Transcription</keyword>
<sequence length="216" mass="23947">MAGQTDTVLNAILTGIDRGELNPGDPIDENALIERYAVSRTPLREALLRLEAMGLILRQPRKGAVLFRPTLEEFLAILEVHARLEGQAAGLAARRMSAQAADRLMQIVEACEAHAREQGDGDPDGYYALNLEFHKQVGEASGNPFLLDMIKMNARKLLAYYRARYAYPGMIAQSAQEHRQIAELILAHQADEAEALMVRHVQFDRVTVMDLLAALA</sequence>
<dbReference type="OrthoDB" id="7620579at2"/>
<dbReference type="Gene3D" id="1.20.120.530">
    <property type="entry name" value="GntR ligand-binding domain-like"/>
    <property type="match status" value="1"/>
</dbReference>
<dbReference type="SUPFAM" id="SSF46785">
    <property type="entry name" value="Winged helix' DNA-binding domain"/>
    <property type="match status" value="1"/>
</dbReference>
<dbReference type="PANTHER" id="PTHR43537">
    <property type="entry name" value="TRANSCRIPTIONAL REGULATOR, GNTR FAMILY"/>
    <property type="match status" value="1"/>
</dbReference>
<dbReference type="Pfam" id="PF07729">
    <property type="entry name" value="FCD"/>
    <property type="match status" value="1"/>
</dbReference>
<keyword evidence="1" id="KW-0805">Transcription regulation</keyword>
<dbReference type="InterPro" id="IPR008920">
    <property type="entry name" value="TF_FadR/GntR_C"/>
</dbReference>
<proteinExistence type="predicted"/>
<evidence type="ECO:0000256" key="3">
    <source>
        <dbReference type="ARBA" id="ARBA00023163"/>
    </source>
</evidence>
<keyword evidence="6" id="KW-1185">Reference proteome</keyword>
<dbReference type="SMART" id="SM00345">
    <property type="entry name" value="HTH_GNTR"/>
    <property type="match status" value="1"/>
</dbReference>
<accession>A0A1I0Q7Q0</accession>
<dbReference type="STRING" id="1173584.SAMN05444851_2313"/>
<dbReference type="GO" id="GO:0003700">
    <property type="term" value="F:DNA-binding transcription factor activity"/>
    <property type="evidence" value="ECO:0007669"/>
    <property type="project" value="InterPro"/>
</dbReference>
<dbReference type="EMBL" id="FOJB01000001">
    <property type="protein sequence ID" value="SEW22997.1"/>
    <property type="molecule type" value="Genomic_DNA"/>
</dbReference>
<protein>
    <submittedName>
        <fullName evidence="5">Transcriptional regulator, GntR family</fullName>
    </submittedName>
</protein>
<dbReference type="InterPro" id="IPR036390">
    <property type="entry name" value="WH_DNA-bd_sf"/>
</dbReference>
<dbReference type="SUPFAM" id="SSF48008">
    <property type="entry name" value="GntR ligand-binding domain-like"/>
    <property type="match status" value="1"/>
</dbReference>
<dbReference type="SMART" id="SM00895">
    <property type="entry name" value="FCD"/>
    <property type="match status" value="1"/>
</dbReference>
<organism evidence="5 6">
    <name type="scientific">Aliiroseovarius sediminilitoris</name>
    <dbReference type="NCBI Taxonomy" id="1173584"/>
    <lineage>
        <taxon>Bacteria</taxon>
        <taxon>Pseudomonadati</taxon>
        <taxon>Pseudomonadota</taxon>
        <taxon>Alphaproteobacteria</taxon>
        <taxon>Rhodobacterales</taxon>
        <taxon>Paracoccaceae</taxon>
        <taxon>Aliiroseovarius</taxon>
    </lineage>
</organism>
<dbReference type="Pfam" id="PF00392">
    <property type="entry name" value="GntR"/>
    <property type="match status" value="1"/>
</dbReference>
<dbReference type="InterPro" id="IPR000524">
    <property type="entry name" value="Tscrpt_reg_HTH_GntR"/>
</dbReference>
<dbReference type="Proteomes" id="UP000199650">
    <property type="component" value="Unassembled WGS sequence"/>
</dbReference>
<evidence type="ECO:0000256" key="2">
    <source>
        <dbReference type="ARBA" id="ARBA00023125"/>
    </source>
</evidence>
<evidence type="ECO:0000313" key="5">
    <source>
        <dbReference type="EMBL" id="SEW22997.1"/>
    </source>
</evidence>
<dbReference type="Gene3D" id="1.10.10.10">
    <property type="entry name" value="Winged helix-like DNA-binding domain superfamily/Winged helix DNA-binding domain"/>
    <property type="match status" value="1"/>
</dbReference>
<evidence type="ECO:0000259" key="4">
    <source>
        <dbReference type="PROSITE" id="PS50949"/>
    </source>
</evidence>
<dbReference type="GO" id="GO:0003677">
    <property type="term" value="F:DNA binding"/>
    <property type="evidence" value="ECO:0007669"/>
    <property type="project" value="UniProtKB-KW"/>
</dbReference>
<keyword evidence="2" id="KW-0238">DNA-binding</keyword>
<dbReference type="PANTHER" id="PTHR43537:SF49">
    <property type="entry name" value="TRANSCRIPTIONAL REGULATORY PROTEIN"/>
    <property type="match status" value="1"/>
</dbReference>
<dbReference type="InterPro" id="IPR036388">
    <property type="entry name" value="WH-like_DNA-bd_sf"/>
</dbReference>
<reference evidence="5 6" key="1">
    <citation type="submission" date="2016-10" db="EMBL/GenBank/DDBJ databases">
        <authorList>
            <person name="de Groot N.N."/>
        </authorList>
    </citation>
    <scope>NUCLEOTIDE SEQUENCE [LARGE SCALE GENOMIC DNA]</scope>
    <source>
        <strain evidence="5 6">DSM 29439</strain>
    </source>
</reference>
<evidence type="ECO:0000256" key="1">
    <source>
        <dbReference type="ARBA" id="ARBA00023015"/>
    </source>
</evidence>
<dbReference type="CDD" id="cd07377">
    <property type="entry name" value="WHTH_GntR"/>
    <property type="match status" value="1"/>
</dbReference>